<protein>
    <recommendedName>
        <fullName evidence="4">Holin</fullName>
    </recommendedName>
</protein>
<keyword evidence="1" id="KW-0812">Transmembrane</keyword>
<dbReference type="Proteomes" id="UP001232245">
    <property type="component" value="Unassembled WGS sequence"/>
</dbReference>
<organism evidence="2 3">
    <name type="scientific">Metabacillus niabensis</name>
    <dbReference type="NCBI Taxonomy" id="324854"/>
    <lineage>
        <taxon>Bacteria</taxon>
        <taxon>Bacillati</taxon>
        <taxon>Bacillota</taxon>
        <taxon>Bacilli</taxon>
        <taxon>Bacillales</taxon>
        <taxon>Bacillaceae</taxon>
        <taxon>Metabacillus</taxon>
    </lineage>
</organism>
<proteinExistence type="predicted"/>
<dbReference type="EMBL" id="JAUSTZ010000003">
    <property type="protein sequence ID" value="MDQ0225878.1"/>
    <property type="molecule type" value="Genomic_DNA"/>
</dbReference>
<feature type="transmembrane region" description="Helical" evidence="1">
    <location>
        <begin position="42"/>
        <end position="60"/>
    </location>
</feature>
<gene>
    <name evidence="2" type="ORF">J2S02_002222</name>
</gene>
<accession>A0ABT9Z0U4</accession>
<keyword evidence="1" id="KW-0472">Membrane</keyword>
<sequence>MIWNQNKILFYTIKGSSIKQFFIIDLVVGTGIYYGVETFSSNVVIAIIGCVIGTEGIKRIPKLIKSIE</sequence>
<keyword evidence="3" id="KW-1185">Reference proteome</keyword>
<evidence type="ECO:0000313" key="2">
    <source>
        <dbReference type="EMBL" id="MDQ0225878.1"/>
    </source>
</evidence>
<reference evidence="2 3" key="1">
    <citation type="submission" date="2023-07" db="EMBL/GenBank/DDBJ databases">
        <title>Genomic Encyclopedia of Type Strains, Phase IV (KMG-IV): sequencing the most valuable type-strain genomes for metagenomic binning, comparative biology and taxonomic classification.</title>
        <authorList>
            <person name="Goeker M."/>
        </authorList>
    </citation>
    <scope>NUCLEOTIDE SEQUENCE [LARGE SCALE GENOMIC DNA]</scope>
    <source>
        <strain evidence="2 3">DSM 17723</strain>
    </source>
</reference>
<comment type="caution">
    <text evidence="2">The sequence shown here is derived from an EMBL/GenBank/DDBJ whole genome shotgun (WGS) entry which is preliminary data.</text>
</comment>
<evidence type="ECO:0008006" key="4">
    <source>
        <dbReference type="Google" id="ProtNLM"/>
    </source>
</evidence>
<name>A0ABT9Z0U4_9BACI</name>
<dbReference type="RefSeq" id="WP_145583782.1">
    <property type="nucleotide sequence ID" value="NZ_CADEPK010000142.1"/>
</dbReference>
<evidence type="ECO:0000313" key="3">
    <source>
        <dbReference type="Proteomes" id="UP001232245"/>
    </source>
</evidence>
<evidence type="ECO:0000256" key="1">
    <source>
        <dbReference type="SAM" id="Phobius"/>
    </source>
</evidence>
<keyword evidence="1" id="KW-1133">Transmembrane helix</keyword>